<reference evidence="1" key="1">
    <citation type="submission" date="2011-10" db="EMBL/GenBank/DDBJ databases">
        <title>The Genome Sequence of Oxalobacter formigenes HOxBLS.</title>
        <authorList>
            <consortium name="The Broad Institute Genome Sequencing Platform"/>
            <person name="Earl A."/>
            <person name="Ward D."/>
            <person name="Feldgarden M."/>
            <person name="Gevers D."/>
            <person name="Allison M.J."/>
            <person name="Humphrey S."/>
            <person name="Young S.K."/>
            <person name="Zeng Q."/>
            <person name="Gargeya S."/>
            <person name="Fitzgerald M."/>
            <person name="Haas B."/>
            <person name="Abouelleil A."/>
            <person name="Alvarado L."/>
            <person name="Arachchi H.M."/>
            <person name="Berlin A."/>
            <person name="Brown A."/>
            <person name="Chapman S.B."/>
            <person name="Chen Z."/>
            <person name="Dunbar C."/>
            <person name="Freedman E."/>
            <person name="Gearin G."/>
            <person name="Goldberg J."/>
            <person name="Griggs A."/>
            <person name="Gujja S."/>
            <person name="Heiman D."/>
            <person name="Howarth C."/>
            <person name="Larson L."/>
            <person name="Lui A."/>
            <person name="MacDonald P.J.P."/>
            <person name="Montmayeur A."/>
            <person name="Murphy C."/>
            <person name="Neiman D."/>
            <person name="Pearson M."/>
            <person name="Priest M."/>
            <person name="Roberts A."/>
            <person name="Saif S."/>
            <person name="Shea T."/>
            <person name="Shenoy N."/>
            <person name="Sisk P."/>
            <person name="Stolte C."/>
            <person name="Sykes S."/>
            <person name="Wortman J."/>
            <person name="Nusbaum C."/>
            <person name="Birren B."/>
        </authorList>
    </citation>
    <scope>NUCLEOTIDE SEQUENCE [LARGE SCALE GENOMIC DNA]</scope>
    <source>
        <strain evidence="1">HOxBLS</strain>
    </source>
</reference>
<evidence type="ECO:0000313" key="1">
    <source>
        <dbReference type="EMBL" id="EEO27734.2"/>
    </source>
</evidence>
<accession>C3X3E8</accession>
<protein>
    <submittedName>
        <fullName evidence="1">Uncharacterized protein</fullName>
    </submittedName>
</protein>
<feature type="non-terminal residue" evidence="1">
    <location>
        <position position="1"/>
    </location>
</feature>
<gene>
    <name evidence="1" type="ORF">OFAG_00887</name>
</gene>
<dbReference type="EMBL" id="ACDP02000022">
    <property type="protein sequence ID" value="EEO27734.2"/>
    <property type="molecule type" value="Genomic_DNA"/>
</dbReference>
<proteinExistence type="predicted"/>
<name>C3X3E8_9BURK</name>
<dbReference type="AlphaFoldDB" id="C3X3E8"/>
<evidence type="ECO:0000313" key="2">
    <source>
        <dbReference type="Proteomes" id="UP000003973"/>
    </source>
</evidence>
<dbReference type="HOGENOM" id="CLU_049308_0_0_4"/>
<dbReference type="Proteomes" id="UP000003973">
    <property type="component" value="Unassembled WGS sequence"/>
</dbReference>
<keyword evidence="2" id="KW-1185">Reference proteome</keyword>
<comment type="caution">
    <text evidence="1">The sequence shown here is derived from an EMBL/GenBank/DDBJ whole genome shotgun (WGS) entry which is preliminary data.</text>
</comment>
<organism evidence="1 2">
    <name type="scientific">Oxalobacter paraformigenes</name>
    <dbReference type="NCBI Taxonomy" id="556268"/>
    <lineage>
        <taxon>Bacteria</taxon>
        <taxon>Pseudomonadati</taxon>
        <taxon>Pseudomonadota</taxon>
        <taxon>Betaproteobacteria</taxon>
        <taxon>Burkholderiales</taxon>
        <taxon>Oxalobacteraceae</taxon>
        <taxon>Oxalobacter</taxon>
    </lineage>
</organism>
<sequence>GAATTGSALTSGQTGQSLANSLQKTAHVNDPKNETYAPLFQWAADFISHALEENSRIHGRDTVGHSDESMGEAYRAAGKAVREAAQRHFVEPSAVNARGTRPIGHSDQSMAELEKTGFGKMRHQAVADTHELTGEKQGFTFDRKTGSLEADSIGTGFKTIPVKAKIGAFSLAATIGRMLYDLFGGDPIALQKTEADTVRFQQELDALEPMTMDKIYVKGHPDETGKNLTRYLYQQLGNQIVMLPATYLLSKVEGIAAITGVSAAVLTSQINAGIIRAKGKGDPYTAVKYGVPLGMMALLNIPFKAPVSIQTPQELKAWLQSVMVDFGVGTLQQEGVNNAIKPHKNLDKNRRNSSK</sequence>